<organism evidence="2 3">
    <name type="scientific">Subtercola frigoramans</name>
    <dbReference type="NCBI Taxonomy" id="120298"/>
    <lineage>
        <taxon>Bacteria</taxon>
        <taxon>Bacillati</taxon>
        <taxon>Actinomycetota</taxon>
        <taxon>Actinomycetes</taxon>
        <taxon>Micrococcales</taxon>
        <taxon>Microbacteriaceae</taxon>
        <taxon>Subtercola</taxon>
    </lineage>
</organism>
<dbReference type="RefSeq" id="WP_205108135.1">
    <property type="nucleotide sequence ID" value="NZ_BAAAHT010000013.1"/>
</dbReference>
<sequence>MTDCGCTKAKAELEEYLHNELASTDAADIREHIENCNDCSSELHIGVVLTEAVQRACKEVAPEQLRDQVLLSIREIQSTHTEVRVTL</sequence>
<dbReference type="InterPro" id="IPR027383">
    <property type="entry name" value="Znf_put"/>
</dbReference>
<keyword evidence="3" id="KW-1185">Reference proteome</keyword>
<comment type="caution">
    <text evidence="2">The sequence shown here is derived from an EMBL/GenBank/DDBJ whole genome shotgun (WGS) entry which is preliminary data.</text>
</comment>
<proteinExistence type="predicted"/>
<evidence type="ECO:0000259" key="1">
    <source>
        <dbReference type="Pfam" id="PF13490"/>
    </source>
</evidence>
<dbReference type="Proteomes" id="UP000776164">
    <property type="component" value="Unassembled WGS sequence"/>
</dbReference>
<protein>
    <submittedName>
        <fullName evidence="2">Anti-sigma factor (TIGR02949 family)</fullName>
    </submittedName>
</protein>
<dbReference type="EMBL" id="JAFBBU010000001">
    <property type="protein sequence ID" value="MBM7471853.1"/>
    <property type="molecule type" value="Genomic_DNA"/>
</dbReference>
<evidence type="ECO:0000313" key="2">
    <source>
        <dbReference type="EMBL" id="MBM7471853.1"/>
    </source>
</evidence>
<gene>
    <name evidence="2" type="ORF">JOE66_001487</name>
</gene>
<reference evidence="2 3" key="1">
    <citation type="submission" date="2021-01" db="EMBL/GenBank/DDBJ databases">
        <title>Sequencing the genomes of 1000 actinobacteria strains.</title>
        <authorList>
            <person name="Klenk H.-P."/>
        </authorList>
    </citation>
    <scope>NUCLEOTIDE SEQUENCE [LARGE SCALE GENOMIC DNA]</scope>
    <source>
        <strain evidence="2 3">DSM 13057</strain>
    </source>
</reference>
<name>A0ABS2L463_9MICO</name>
<feature type="domain" description="Putative zinc-finger" evidence="1">
    <location>
        <begin position="6"/>
        <end position="39"/>
    </location>
</feature>
<evidence type="ECO:0000313" key="3">
    <source>
        <dbReference type="Proteomes" id="UP000776164"/>
    </source>
</evidence>
<accession>A0ABS2L463</accession>
<dbReference type="Pfam" id="PF13490">
    <property type="entry name" value="zf-HC2"/>
    <property type="match status" value="1"/>
</dbReference>